<dbReference type="FunFam" id="2.40.50.100:FF:000003">
    <property type="entry name" value="Acetyl-CoA carboxylase biotin carboxyl carrier protein"/>
    <property type="match status" value="1"/>
</dbReference>
<dbReference type="eggNOG" id="COG4770">
    <property type="taxonomic scope" value="Bacteria"/>
</dbReference>
<evidence type="ECO:0000259" key="3">
    <source>
        <dbReference type="PROSITE" id="PS50968"/>
    </source>
</evidence>
<dbReference type="EMBL" id="JQJC01000021">
    <property type="protein sequence ID" value="KGN94004.1"/>
    <property type="molecule type" value="Genomic_DNA"/>
</dbReference>
<feature type="domain" description="Lipoyl-binding" evidence="3">
    <location>
        <begin position="65"/>
        <end position="144"/>
    </location>
</feature>
<name>A0A0A2G0J5_9PORP</name>
<gene>
    <name evidence="4" type="ORF">HQ38_07305</name>
    <name evidence="5" type="ORF">NCTC12858_00695</name>
</gene>
<dbReference type="EMBL" id="LS483447">
    <property type="protein sequence ID" value="SQH72862.1"/>
    <property type="molecule type" value="Genomic_DNA"/>
</dbReference>
<evidence type="ECO:0000313" key="4">
    <source>
        <dbReference type="EMBL" id="KGN94004.1"/>
    </source>
</evidence>
<evidence type="ECO:0000313" key="7">
    <source>
        <dbReference type="Proteomes" id="UP000249300"/>
    </source>
</evidence>
<keyword evidence="5" id="KW-0808">Transferase</keyword>
<dbReference type="PANTHER" id="PTHR45266">
    <property type="entry name" value="OXALOACETATE DECARBOXYLASE ALPHA CHAIN"/>
    <property type="match status" value="1"/>
</dbReference>
<dbReference type="Pfam" id="PF00364">
    <property type="entry name" value="Biotin_lipoyl"/>
    <property type="match status" value="1"/>
</dbReference>
<protein>
    <submittedName>
        <fullName evidence="4">Biofilm PGA synthesis protein PgaD</fullName>
    </submittedName>
    <submittedName>
        <fullName evidence="5">Methylmalonyl-CoA carboxyltransferase 1.3S subunit</fullName>
        <ecNumber evidence="5">2.1.3.1</ecNumber>
    </submittedName>
</protein>
<feature type="region of interest" description="Disordered" evidence="2">
    <location>
        <begin position="49"/>
        <end position="74"/>
    </location>
</feature>
<feature type="compositionally biased region" description="Low complexity" evidence="2">
    <location>
        <begin position="54"/>
        <end position="74"/>
    </location>
</feature>
<dbReference type="PROSITE" id="PS50968">
    <property type="entry name" value="BIOTINYL_LIPOYL"/>
    <property type="match status" value="1"/>
</dbReference>
<dbReference type="InterPro" id="IPR000089">
    <property type="entry name" value="Biotin_lipoyl"/>
</dbReference>
<reference evidence="5 7" key="2">
    <citation type="submission" date="2018-06" db="EMBL/GenBank/DDBJ databases">
        <authorList>
            <consortium name="Pathogen Informatics"/>
            <person name="Doyle S."/>
        </authorList>
    </citation>
    <scope>NUCLEOTIDE SEQUENCE [LARGE SCALE GENOMIC DNA]</scope>
    <source>
        <strain evidence="5 7">NCTC12858</strain>
    </source>
</reference>
<keyword evidence="1" id="KW-0092">Biotin</keyword>
<dbReference type="InterPro" id="IPR011053">
    <property type="entry name" value="Single_hybrid_motif"/>
</dbReference>
<accession>A0A0A2G0J5</accession>
<dbReference type="PROSITE" id="PS00188">
    <property type="entry name" value="BIOTIN"/>
    <property type="match status" value="1"/>
</dbReference>
<reference evidence="4 6" key="1">
    <citation type="submission" date="2014-08" db="EMBL/GenBank/DDBJ databases">
        <title>Porphyromonas crevioricanis strain:COT-253_OH1447 Genome sequencing.</title>
        <authorList>
            <person name="Wallis C."/>
            <person name="Deusch O."/>
            <person name="O'Flynn C."/>
            <person name="Davis I."/>
            <person name="Jospin G."/>
            <person name="Darling A.E."/>
            <person name="Coil D.A."/>
            <person name="Alexiev A."/>
            <person name="Horsfall A."/>
            <person name="Kirkwood N."/>
            <person name="Harris S."/>
            <person name="Eisen J.A."/>
        </authorList>
    </citation>
    <scope>NUCLEOTIDE SEQUENCE [LARGE SCALE GENOMIC DNA]</scope>
    <source>
        <strain evidence="6">COT-253 OH1447</strain>
        <strain evidence="4">COT-253_OH1447</strain>
    </source>
</reference>
<dbReference type="EC" id="2.1.3.1" evidence="5"/>
<evidence type="ECO:0000256" key="1">
    <source>
        <dbReference type="ARBA" id="ARBA00023267"/>
    </source>
</evidence>
<organism evidence="5 7">
    <name type="scientific">Porphyromonas crevioricanis</name>
    <dbReference type="NCBI Taxonomy" id="393921"/>
    <lineage>
        <taxon>Bacteria</taxon>
        <taxon>Pseudomonadati</taxon>
        <taxon>Bacteroidota</taxon>
        <taxon>Bacteroidia</taxon>
        <taxon>Bacteroidales</taxon>
        <taxon>Porphyromonadaceae</taxon>
        <taxon>Porphyromonas</taxon>
    </lineage>
</organism>
<dbReference type="STRING" id="393921.HQ45_01090"/>
<dbReference type="AlphaFoldDB" id="A0A0A2G0J5"/>
<dbReference type="GO" id="GO:0047154">
    <property type="term" value="F:methylmalonyl-CoA carboxytransferase activity"/>
    <property type="evidence" value="ECO:0007669"/>
    <property type="project" value="UniProtKB-EC"/>
</dbReference>
<proteinExistence type="predicted"/>
<dbReference type="OrthoDB" id="9812676at2"/>
<dbReference type="Proteomes" id="UP000249300">
    <property type="component" value="Chromosome 1"/>
</dbReference>
<evidence type="ECO:0000313" key="5">
    <source>
        <dbReference type="EMBL" id="SQH72862.1"/>
    </source>
</evidence>
<dbReference type="InterPro" id="IPR001882">
    <property type="entry name" value="Biotin_BS"/>
</dbReference>
<dbReference type="PANTHER" id="PTHR45266:SF3">
    <property type="entry name" value="OXALOACETATE DECARBOXYLASE ALPHA CHAIN"/>
    <property type="match status" value="1"/>
</dbReference>
<dbReference type="RefSeq" id="WP_023938489.1">
    <property type="nucleotide sequence ID" value="NZ_FUXH01000002.1"/>
</dbReference>
<dbReference type="Proteomes" id="UP000030136">
    <property type="component" value="Unassembled WGS sequence"/>
</dbReference>
<evidence type="ECO:0000256" key="2">
    <source>
        <dbReference type="SAM" id="MobiDB-lite"/>
    </source>
</evidence>
<keyword evidence="7" id="KW-1185">Reference proteome</keyword>
<dbReference type="CDD" id="cd06850">
    <property type="entry name" value="biotinyl_domain"/>
    <property type="match status" value="1"/>
</dbReference>
<dbReference type="InterPro" id="IPR050709">
    <property type="entry name" value="Biotin_Carboxyl_Carrier/Decarb"/>
</dbReference>
<evidence type="ECO:0000313" key="6">
    <source>
        <dbReference type="Proteomes" id="UP000030136"/>
    </source>
</evidence>
<dbReference type="Gene3D" id="2.40.50.100">
    <property type="match status" value="1"/>
</dbReference>
<dbReference type="SUPFAM" id="SSF51230">
    <property type="entry name" value="Single hybrid motif"/>
    <property type="match status" value="1"/>
</dbReference>
<dbReference type="KEGG" id="pcre:NCTC12858_00695"/>
<sequence>MKEYKYKINGNEYKVTINSLDGDKAELEVNGTPFKVDIIGEKKKASSKPVIKRPATTAAPAAAKTAPAAAPSAGGAGIKAPLPGVIIDICVKVGDEVKRGQKVAVLEAMKMENAINADRDGKIVEVKVAKGDSILEGTDIVIIG</sequence>